<evidence type="ECO:0000256" key="1">
    <source>
        <dbReference type="ARBA" id="ARBA00007521"/>
    </source>
</evidence>
<keyword evidence="5" id="KW-1185">Reference proteome</keyword>
<dbReference type="PANTHER" id="PTHR33988:SF2">
    <property type="entry name" value="ENDORIBONUCLEASE MAZF"/>
    <property type="match status" value="1"/>
</dbReference>
<keyword evidence="3" id="KW-0540">Nuclease</keyword>
<organism evidence="4 5">
    <name type="scientific">Allofournierella massiliensis</name>
    <dbReference type="NCBI Taxonomy" id="1650663"/>
    <lineage>
        <taxon>Bacteria</taxon>
        <taxon>Bacillati</taxon>
        <taxon>Bacillota</taxon>
        <taxon>Clostridia</taxon>
        <taxon>Eubacteriales</taxon>
        <taxon>Oscillospiraceae</taxon>
        <taxon>Allofournierella</taxon>
    </lineage>
</organism>
<dbReference type="InterPro" id="IPR011067">
    <property type="entry name" value="Plasmid_toxin/cell-grow_inhib"/>
</dbReference>
<dbReference type="RefSeq" id="WP_289600091.1">
    <property type="nucleotide sequence ID" value="NZ_JAUDCL010000016.1"/>
</dbReference>
<reference evidence="4 5" key="1">
    <citation type="submission" date="2023-06" db="EMBL/GenBank/DDBJ databases">
        <title>Identification and characterization of horizontal gene transfer across gut microbiota members of farm animals based on homology search.</title>
        <authorList>
            <person name="Schwarzerova J."/>
            <person name="Nykrynova M."/>
            <person name="Jureckova K."/>
            <person name="Cejkova D."/>
            <person name="Rychlik I."/>
        </authorList>
    </citation>
    <scope>NUCLEOTIDE SEQUENCE [LARGE SCALE GENOMIC DNA]</scope>
    <source>
        <strain evidence="4 5">ET340</strain>
    </source>
</reference>
<comment type="caution">
    <text evidence="4">The sequence shown here is derived from an EMBL/GenBank/DDBJ whole genome shotgun (WGS) entry which is preliminary data.</text>
</comment>
<dbReference type="PIRSF" id="PIRSF033490">
    <property type="entry name" value="MazF"/>
    <property type="match status" value="1"/>
</dbReference>
<protein>
    <recommendedName>
        <fullName evidence="3">mRNA interferase</fullName>
        <ecNumber evidence="3">3.1.-.-</ecNumber>
    </recommendedName>
</protein>
<dbReference type="Pfam" id="PF02452">
    <property type="entry name" value="PemK_toxin"/>
    <property type="match status" value="1"/>
</dbReference>
<name>A0ABT7URR3_9FIRM</name>
<dbReference type="SUPFAM" id="SSF50118">
    <property type="entry name" value="Cell growth inhibitor/plasmid maintenance toxic component"/>
    <property type="match status" value="1"/>
</dbReference>
<dbReference type="GO" id="GO:0016787">
    <property type="term" value="F:hydrolase activity"/>
    <property type="evidence" value="ECO:0007669"/>
    <property type="project" value="UniProtKB-KW"/>
</dbReference>
<dbReference type="EC" id="3.1.-.-" evidence="3"/>
<keyword evidence="3 4" id="KW-0378">Hydrolase</keyword>
<dbReference type="Gene3D" id="2.30.30.110">
    <property type="match status" value="1"/>
</dbReference>
<keyword evidence="2" id="KW-1277">Toxin-antitoxin system</keyword>
<evidence type="ECO:0000256" key="2">
    <source>
        <dbReference type="ARBA" id="ARBA00022649"/>
    </source>
</evidence>
<comment type="function">
    <text evidence="3">Toxic component of a type II toxin-antitoxin (TA) system.</text>
</comment>
<dbReference type="Proteomes" id="UP001529380">
    <property type="component" value="Unassembled WGS sequence"/>
</dbReference>
<evidence type="ECO:0000313" key="4">
    <source>
        <dbReference type="EMBL" id="MDM8201568.1"/>
    </source>
</evidence>
<dbReference type="EMBL" id="JAUDCL010000016">
    <property type="protein sequence ID" value="MDM8201568.1"/>
    <property type="molecule type" value="Genomic_DNA"/>
</dbReference>
<dbReference type="PANTHER" id="PTHR33988">
    <property type="entry name" value="ENDORIBONUCLEASE MAZF-RELATED"/>
    <property type="match status" value="1"/>
</dbReference>
<sequence length="132" mass="15005">MLRNNWSYRRGDIYLADLGEHRGHIQGGIRPVINIQNNSGSFFGPTLIVVPLTTELKKLKQPTHYVLNKQHGLNEPSMSVAEQIVTINKGQIIKYLGRTSQKHMQRIDESIRASLHLDPEDPLPIPECVEFP</sequence>
<keyword evidence="3" id="KW-0255">Endonuclease</keyword>
<comment type="similarity">
    <text evidence="1 3">Belongs to the PemK/MazF family.</text>
</comment>
<evidence type="ECO:0000256" key="3">
    <source>
        <dbReference type="PIRNR" id="PIRNR033490"/>
    </source>
</evidence>
<evidence type="ECO:0000313" key="5">
    <source>
        <dbReference type="Proteomes" id="UP001529380"/>
    </source>
</evidence>
<proteinExistence type="inferred from homology"/>
<gene>
    <name evidence="4" type="ORF">QUW08_09750</name>
</gene>
<accession>A0ABT7URR3</accession>
<dbReference type="InterPro" id="IPR003477">
    <property type="entry name" value="PemK-like"/>
</dbReference>